<sequence>MAEHLRDAATAATALGFLGTLWFAWASPHAARLWRPLVWALTAGAGVVTVVAGGTVARTWSGPTVLDAGAVSFYLLALALHAGLFRLIAGYASRNGRATSVPVIVAVGTALHGFLLAEALQVPLLYHAAIAGVAVALTAGPVVRLVRGDGQAATGLATGLVLVVTAVALLVGGPAPPARAPPGGRAAPPP</sequence>
<feature type="transmembrane region" description="Helical" evidence="1">
    <location>
        <begin position="69"/>
        <end position="92"/>
    </location>
</feature>
<evidence type="ECO:0000256" key="1">
    <source>
        <dbReference type="SAM" id="Phobius"/>
    </source>
</evidence>
<keyword evidence="1" id="KW-0472">Membrane</keyword>
<keyword evidence="1" id="KW-0812">Transmembrane</keyword>
<dbReference type="Proteomes" id="UP001165405">
    <property type="component" value="Unassembled WGS sequence"/>
</dbReference>
<proteinExistence type="predicted"/>
<reference evidence="2" key="1">
    <citation type="submission" date="2022-01" db="EMBL/GenBank/DDBJ databases">
        <title>Antribacter sp. nov., isolated from Guizhou of China.</title>
        <authorList>
            <person name="Chengliang C."/>
            <person name="Ya Z."/>
        </authorList>
    </citation>
    <scope>NUCLEOTIDE SEQUENCE</scope>
    <source>
        <strain evidence="2">KLBMP 9083</strain>
    </source>
</reference>
<feature type="transmembrane region" description="Helical" evidence="1">
    <location>
        <begin position="152"/>
        <end position="171"/>
    </location>
</feature>
<gene>
    <name evidence="2" type="ORF">L1785_13290</name>
</gene>
<protein>
    <submittedName>
        <fullName evidence="2">Uncharacterized protein</fullName>
    </submittedName>
</protein>
<dbReference type="RefSeq" id="WP_236089747.1">
    <property type="nucleotide sequence ID" value="NZ_JAKGSG010000035.1"/>
</dbReference>
<keyword evidence="1" id="KW-1133">Transmembrane helix</keyword>
<keyword evidence="3" id="KW-1185">Reference proteome</keyword>
<dbReference type="EMBL" id="JAKGSG010000035">
    <property type="protein sequence ID" value="MCF4121952.1"/>
    <property type="molecule type" value="Genomic_DNA"/>
</dbReference>
<feature type="transmembrane region" description="Helical" evidence="1">
    <location>
        <begin position="124"/>
        <end position="146"/>
    </location>
</feature>
<evidence type="ECO:0000313" key="3">
    <source>
        <dbReference type="Proteomes" id="UP001165405"/>
    </source>
</evidence>
<name>A0AA41U9T6_9MICO</name>
<evidence type="ECO:0000313" key="2">
    <source>
        <dbReference type="EMBL" id="MCF4121952.1"/>
    </source>
</evidence>
<accession>A0AA41U9T6</accession>
<feature type="non-terminal residue" evidence="2">
    <location>
        <position position="190"/>
    </location>
</feature>
<organism evidence="2 3">
    <name type="scientific">Antribacter soli</name>
    <dbReference type="NCBI Taxonomy" id="2910976"/>
    <lineage>
        <taxon>Bacteria</taxon>
        <taxon>Bacillati</taxon>
        <taxon>Actinomycetota</taxon>
        <taxon>Actinomycetes</taxon>
        <taxon>Micrococcales</taxon>
        <taxon>Promicromonosporaceae</taxon>
        <taxon>Antribacter</taxon>
    </lineage>
</organism>
<feature type="transmembrane region" description="Helical" evidence="1">
    <location>
        <begin position="98"/>
        <end position="117"/>
    </location>
</feature>
<dbReference type="AlphaFoldDB" id="A0AA41U9T6"/>
<comment type="caution">
    <text evidence="2">The sequence shown here is derived from an EMBL/GenBank/DDBJ whole genome shotgun (WGS) entry which is preliminary data.</text>
</comment>
<feature type="transmembrane region" description="Helical" evidence="1">
    <location>
        <begin position="36"/>
        <end position="57"/>
    </location>
</feature>